<sequence length="73" mass="7141">MARVARIAGVLPLVGAVACAAALAGAAVFTVSQAGCADAGHYVVSNNVVELVGSCVDKQDFPGAQNSATGVRP</sequence>
<evidence type="ECO:0000313" key="3">
    <source>
        <dbReference type="Proteomes" id="UP000256269"/>
    </source>
</evidence>
<keyword evidence="1" id="KW-0732">Signal</keyword>
<reference evidence="2 3" key="1">
    <citation type="submission" date="2018-08" db="EMBL/GenBank/DDBJ databases">
        <title>Genomic Encyclopedia of Archaeal and Bacterial Type Strains, Phase II (KMG-II): from individual species to whole genera.</title>
        <authorList>
            <person name="Goeker M."/>
        </authorList>
    </citation>
    <scope>NUCLEOTIDE SEQUENCE [LARGE SCALE GENOMIC DNA]</scope>
    <source>
        <strain evidence="2 3">DSM 45791</strain>
    </source>
</reference>
<accession>A0A3E0HBR6</accession>
<dbReference type="Proteomes" id="UP000256269">
    <property type="component" value="Unassembled WGS sequence"/>
</dbReference>
<name>A0A3E0HBR6_9PSEU</name>
<dbReference type="PROSITE" id="PS51257">
    <property type="entry name" value="PROKAR_LIPOPROTEIN"/>
    <property type="match status" value="1"/>
</dbReference>
<gene>
    <name evidence="2" type="ORF">BCF44_111177</name>
</gene>
<organism evidence="2 3">
    <name type="scientific">Kutzneria buriramensis</name>
    <dbReference type="NCBI Taxonomy" id="1045776"/>
    <lineage>
        <taxon>Bacteria</taxon>
        <taxon>Bacillati</taxon>
        <taxon>Actinomycetota</taxon>
        <taxon>Actinomycetes</taxon>
        <taxon>Pseudonocardiales</taxon>
        <taxon>Pseudonocardiaceae</taxon>
        <taxon>Kutzneria</taxon>
    </lineage>
</organism>
<dbReference type="AlphaFoldDB" id="A0A3E0HBR6"/>
<feature type="chain" id="PRO_5039144367" description="Small secreted domain DUF320" evidence="1">
    <location>
        <begin position="27"/>
        <end position="73"/>
    </location>
</feature>
<dbReference type="EMBL" id="QUNO01000011">
    <property type="protein sequence ID" value="REH41873.1"/>
    <property type="molecule type" value="Genomic_DNA"/>
</dbReference>
<evidence type="ECO:0000256" key="1">
    <source>
        <dbReference type="SAM" id="SignalP"/>
    </source>
</evidence>
<evidence type="ECO:0008006" key="4">
    <source>
        <dbReference type="Google" id="ProtNLM"/>
    </source>
</evidence>
<feature type="signal peptide" evidence="1">
    <location>
        <begin position="1"/>
        <end position="26"/>
    </location>
</feature>
<protein>
    <recommendedName>
        <fullName evidence="4">Small secreted domain DUF320</fullName>
    </recommendedName>
</protein>
<dbReference type="OrthoDB" id="3700977at2"/>
<dbReference type="RefSeq" id="WP_116177899.1">
    <property type="nucleotide sequence ID" value="NZ_CP144375.1"/>
</dbReference>
<evidence type="ECO:0000313" key="2">
    <source>
        <dbReference type="EMBL" id="REH41873.1"/>
    </source>
</evidence>
<comment type="caution">
    <text evidence="2">The sequence shown here is derived from an EMBL/GenBank/DDBJ whole genome shotgun (WGS) entry which is preliminary data.</text>
</comment>
<keyword evidence="3" id="KW-1185">Reference proteome</keyword>
<proteinExistence type="predicted"/>